<dbReference type="SUPFAM" id="SSF54373">
    <property type="entry name" value="FAD-linked reductases, C-terminal domain"/>
    <property type="match status" value="1"/>
</dbReference>
<comment type="caution">
    <text evidence="3">The sequence shown here is derived from an EMBL/GenBank/DDBJ whole genome shotgun (WGS) entry which is preliminary data.</text>
</comment>
<dbReference type="InterPro" id="IPR050703">
    <property type="entry name" value="Flavin_MAO"/>
</dbReference>
<keyword evidence="4" id="KW-1185">Reference proteome</keyword>
<evidence type="ECO:0000256" key="1">
    <source>
        <dbReference type="ARBA" id="ARBA00005995"/>
    </source>
</evidence>
<dbReference type="Proteomes" id="UP001604002">
    <property type="component" value="Unassembled WGS sequence"/>
</dbReference>
<sequence length="549" mass="58883">MLDTAIIGGGLCGLALARSLKKAGRSPTLFEARARLGGRILSAVPATTGEALDLGPTWFWPDTQPLITAFVSELGLTSFAQHDEGAVLHLTEADKGPQGFEQQVHGGARRVAGGMARLVATLADGLGEEDIRLGHVLQKVEDKGDHVVLTFRVDDAFLTVEARHVVIALPPRLVAETVRFSPDIDAATRDAMGAAPTWMAAQAKVVMAYSSPFWREAGQSGNAFVTHEQAVVGEIFDACDATGAKAALGGFLSFPPDLREAFVVGLPMLMDSQLVQVFGSAAEGAEQHYQDWALEPFTCSARDRAEPQGEHVAFSNPLLRRPLWDGRLYLGGSETATQGAGYLEGALEAARRIERALARARSEEDEVALPEGLSVNAASLARFATWVATLNDAAFEAYRVRLNRALAAQDREQLTQRAMLGAIEDIYERAADMLDTLPFDMVGVPVEKGRSALMSDVQLPFRDFIQTLLDDIIAFNRTSCALSNFPGEHHLSKDYVQTILRDVAAAWRDFCLAANRRLLAKAEAGLAEAGAALPPGAGARKGPILTSAS</sequence>
<protein>
    <submittedName>
        <fullName evidence="3">FAD-dependent oxidoreductase</fullName>
    </submittedName>
</protein>
<proteinExistence type="inferred from homology"/>
<dbReference type="RefSeq" id="WP_393994601.1">
    <property type="nucleotide sequence ID" value="NZ_JBAFVH010000020.1"/>
</dbReference>
<gene>
    <name evidence="3" type="ORF">V5F32_23000</name>
</gene>
<dbReference type="InterPro" id="IPR036188">
    <property type="entry name" value="FAD/NAD-bd_sf"/>
</dbReference>
<dbReference type="Gene3D" id="3.90.660.20">
    <property type="entry name" value="Protoporphyrinogen oxidase, mitochondrial, domain 2"/>
    <property type="match status" value="1"/>
</dbReference>
<dbReference type="Gene3D" id="3.50.50.60">
    <property type="entry name" value="FAD/NAD(P)-binding domain"/>
    <property type="match status" value="2"/>
</dbReference>
<dbReference type="PANTHER" id="PTHR43563:SF1">
    <property type="entry name" value="AMINE OXIDASE [FLAVIN-CONTAINING] B"/>
    <property type="match status" value="1"/>
</dbReference>
<accession>A0ABW7A1Y3</accession>
<dbReference type="Pfam" id="PF13450">
    <property type="entry name" value="NAD_binding_8"/>
    <property type="match status" value="1"/>
</dbReference>
<dbReference type="PANTHER" id="PTHR43563">
    <property type="entry name" value="AMINE OXIDASE"/>
    <property type="match status" value="1"/>
</dbReference>
<dbReference type="Pfam" id="PF01593">
    <property type="entry name" value="Amino_oxidase"/>
    <property type="match status" value="1"/>
</dbReference>
<name>A0ABW7A1Y3_9HYPH</name>
<reference evidence="3 4" key="1">
    <citation type="submission" date="2024-02" db="EMBL/GenBank/DDBJ databases">
        <title>Expansion and revision of Xanthobacter and proposal of Roseixanthobacter gen. nov.</title>
        <authorList>
            <person name="Soltysiak M.P.M."/>
            <person name="Jalihal A."/>
            <person name="Ory A."/>
            <person name="Chrisophersen C."/>
            <person name="Lee A.D."/>
            <person name="Boulton J."/>
            <person name="Springer M."/>
        </authorList>
    </citation>
    <scope>NUCLEOTIDE SEQUENCE [LARGE SCALE GENOMIC DNA]</scope>
    <source>
        <strain evidence="3 4">23A</strain>
    </source>
</reference>
<evidence type="ECO:0000259" key="2">
    <source>
        <dbReference type="Pfam" id="PF01593"/>
    </source>
</evidence>
<evidence type="ECO:0000313" key="3">
    <source>
        <dbReference type="EMBL" id="MFG1375055.1"/>
    </source>
</evidence>
<dbReference type="InterPro" id="IPR002937">
    <property type="entry name" value="Amino_oxidase"/>
</dbReference>
<dbReference type="SUPFAM" id="SSF51905">
    <property type="entry name" value="FAD/NAD(P)-binding domain"/>
    <property type="match status" value="1"/>
</dbReference>
<organism evidence="3 4">
    <name type="scientific">Xanthobacter oligotrophicus</name>
    <dbReference type="NCBI Taxonomy" id="2607286"/>
    <lineage>
        <taxon>Bacteria</taxon>
        <taxon>Pseudomonadati</taxon>
        <taxon>Pseudomonadota</taxon>
        <taxon>Alphaproteobacteria</taxon>
        <taxon>Hyphomicrobiales</taxon>
        <taxon>Xanthobacteraceae</taxon>
        <taxon>Xanthobacter</taxon>
    </lineage>
</organism>
<comment type="similarity">
    <text evidence="1">Belongs to the flavin monoamine oxidase family.</text>
</comment>
<evidence type="ECO:0000313" key="4">
    <source>
        <dbReference type="Proteomes" id="UP001604002"/>
    </source>
</evidence>
<dbReference type="EMBL" id="JBAFVH010000020">
    <property type="protein sequence ID" value="MFG1375055.1"/>
    <property type="molecule type" value="Genomic_DNA"/>
</dbReference>
<feature type="domain" description="Amine oxidase" evidence="2">
    <location>
        <begin position="102"/>
        <end position="352"/>
    </location>
</feature>